<accession>A0A2D0SY00</accession>
<dbReference type="Gene3D" id="2.60.40.10">
    <property type="entry name" value="Immunoglobulins"/>
    <property type="match status" value="1"/>
</dbReference>
<keyword evidence="3" id="KW-1185">Reference proteome</keyword>
<gene>
    <name evidence="4" type="primary">LOC108278494</name>
</gene>
<dbReference type="RefSeq" id="XP_017347401.1">
    <property type="nucleotide sequence ID" value="XM_017491912.3"/>
</dbReference>
<reference evidence="4" key="2">
    <citation type="submission" date="2025-08" db="UniProtKB">
        <authorList>
            <consortium name="RefSeq"/>
        </authorList>
    </citation>
    <scope>IDENTIFICATION</scope>
    <source>
        <tissue evidence="4">Blood</tissue>
    </source>
</reference>
<organism evidence="3 4">
    <name type="scientific">Ictalurus punctatus</name>
    <name type="common">Channel catfish</name>
    <name type="synonym">Silurus punctatus</name>
    <dbReference type="NCBI Taxonomy" id="7998"/>
    <lineage>
        <taxon>Eukaryota</taxon>
        <taxon>Metazoa</taxon>
        <taxon>Chordata</taxon>
        <taxon>Craniata</taxon>
        <taxon>Vertebrata</taxon>
        <taxon>Euteleostomi</taxon>
        <taxon>Actinopterygii</taxon>
        <taxon>Neopterygii</taxon>
        <taxon>Teleostei</taxon>
        <taxon>Ostariophysi</taxon>
        <taxon>Siluriformes</taxon>
        <taxon>Ictaluridae</taxon>
        <taxon>Ictalurus</taxon>
    </lineage>
</organism>
<dbReference type="GeneID" id="108278494"/>
<name>A0A2D0SY00_ICTPU</name>
<dbReference type="Proteomes" id="UP000221080">
    <property type="component" value="Chromosome 18"/>
</dbReference>
<evidence type="ECO:0000259" key="2">
    <source>
        <dbReference type="PROSITE" id="PS50835"/>
    </source>
</evidence>
<dbReference type="InterPro" id="IPR007110">
    <property type="entry name" value="Ig-like_dom"/>
</dbReference>
<keyword evidence="1" id="KW-0732">Signal</keyword>
<feature type="chain" id="PRO_5012271511" evidence="1">
    <location>
        <begin position="29"/>
        <end position="142"/>
    </location>
</feature>
<evidence type="ECO:0000313" key="4">
    <source>
        <dbReference type="RefSeq" id="XP_017347401.1"/>
    </source>
</evidence>
<sequence length="142" mass="15755">MDQTLSITGSLCVCISAVMLLQSSPTAAHSNTEVNAPTIIHMAQKFSGTRYRITCRVNPGGLKDEIMVYWLADGDFLETAYKNIRVTKKVKWLDGTEYIETTAVFKKLSQKDFDTNFTCIALSPAGFAKENIQIIKASPRLT</sequence>
<dbReference type="InterPro" id="IPR013783">
    <property type="entry name" value="Ig-like_fold"/>
</dbReference>
<feature type="signal peptide" evidence="1">
    <location>
        <begin position="1"/>
        <end position="28"/>
    </location>
</feature>
<dbReference type="AlphaFoldDB" id="A0A2D0SY00"/>
<reference evidence="3" key="1">
    <citation type="journal article" date="2016" name="Nat. Commun.">
        <title>The channel catfish genome sequence provides insights into the evolution of scale formation in teleosts.</title>
        <authorList>
            <person name="Liu Z."/>
            <person name="Liu S."/>
            <person name="Yao J."/>
            <person name="Bao L."/>
            <person name="Zhang J."/>
            <person name="Li Y."/>
            <person name="Jiang C."/>
            <person name="Sun L."/>
            <person name="Wang R."/>
            <person name="Zhang Y."/>
            <person name="Zhou T."/>
            <person name="Zeng Q."/>
            <person name="Fu Q."/>
            <person name="Gao S."/>
            <person name="Li N."/>
            <person name="Koren S."/>
            <person name="Jiang Y."/>
            <person name="Zimin A."/>
            <person name="Xu P."/>
            <person name="Phillippy A.M."/>
            <person name="Geng X."/>
            <person name="Song L."/>
            <person name="Sun F."/>
            <person name="Li C."/>
            <person name="Wang X."/>
            <person name="Chen A."/>
            <person name="Jin Y."/>
            <person name="Yuan Z."/>
            <person name="Yang Y."/>
            <person name="Tan S."/>
            <person name="Peatman E."/>
            <person name="Lu J."/>
            <person name="Qin Z."/>
            <person name="Dunham R."/>
            <person name="Li Z."/>
            <person name="Sonstegard T."/>
            <person name="Feng J."/>
            <person name="Danzmann R.G."/>
            <person name="Schroeder S."/>
            <person name="Scheffler B."/>
            <person name="Duke M.V."/>
            <person name="Ballard L."/>
            <person name="Kucuktas H."/>
            <person name="Kaltenboeck L."/>
            <person name="Liu H."/>
            <person name="Armbruster J."/>
            <person name="Xie Y."/>
            <person name="Kirby M.L."/>
            <person name="Tian Y."/>
            <person name="Flanagan M.E."/>
            <person name="Mu W."/>
            <person name="Waldbieser G.C."/>
        </authorList>
    </citation>
    <scope>NUCLEOTIDE SEQUENCE [LARGE SCALE GENOMIC DNA]</scope>
    <source>
        <strain evidence="3">SDA103</strain>
    </source>
</reference>
<dbReference type="KEGG" id="ipu:108278494"/>
<evidence type="ECO:0000256" key="1">
    <source>
        <dbReference type="SAM" id="SignalP"/>
    </source>
</evidence>
<evidence type="ECO:0000313" key="3">
    <source>
        <dbReference type="Proteomes" id="UP000221080"/>
    </source>
</evidence>
<dbReference type="PROSITE" id="PS50835">
    <property type="entry name" value="IG_LIKE"/>
    <property type="match status" value="1"/>
</dbReference>
<dbReference type="SUPFAM" id="SSF48726">
    <property type="entry name" value="Immunoglobulin"/>
    <property type="match status" value="1"/>
</dbReference>
<protein>
    <submittedName>
        <fullName evidence="4">Uncharacterized protein LOC108278494</fullName>
    </submittedName>
</protein>
<dbReference type="OrthoDB" id="9904367at2759"/>
<feature type="domain" description="Ig-like" evidence="2">
    <location>
        <begin position="37"/>
        <end position="135"/>
    </location>
</feature>
<dbReference type="InterPro" id="IPR036179">
    <property type="entry name" value="Ig-like_dom_sf"/>
</dbReference>
<proteinExistence type="predicted"/>